<reference evidence="2 4" key="1">
    <citation type="submission" date="2016-11" db="EMBL/GenBank/DDBJ databases">
        <authorList>
            <person name="Jaros S."/>
            <person name="Januszkiewicz K."/>
            <person name="Wedrychowicz H."/>
        </authorList>
    </citation>
    <scope>NUCLEOTIDE SEQUENCE [LARGE SCALE GENOMIC DNA]</scope>
    <source>
        <strain evidence="2 4">DSM 784</strain>
    </source>
</reference>
<gene>
    <name evidence="2" type="ORF">SAMN05661012_01615</name>
    <name evidence="3" type="ORF">SR876_21765</name>
</gene>
<dbReference type="RefSeq" id="WP_072358711.1">
    <property type="nucleotide sequence ID" value="NZ_CP139972.1"/>
</dbReference>
<evidence type="ECO:0000313" key="5">
    <source>
        <dbReference type="Proteomes" id="UP001326715"/>
    </source>
</evidence>
<name>A0A1K1NYV9_9BACT</name>
<keyword evidence="1" id="KW-0472">Membrane</keyword>
<evidence type="ECO:0000256" key="1">
    <source>
        <dbReference type="SAM" id="Phobius"/>
    </source>
</evidence>
<keyword evidence="1" id="KW-1133">Transmembrane helix</keyword>
<dbReference type="Proteomes" id="UP000183788">
    <property type="component" value="Unassembled WGS sequence"/>
</dbReference>
<evidence type="ECO:0000313" key="4">
    <source>
        <dbReference type="Proteomes" id="UP000183788"/>
    </source>
</evidence>
<protein>
    <submittedName>
        <fullName evidence="2">Uncharacterized protein</fullName>
    </submittedName>
</protein>
<dbReference type="OrthoDB" id="668798at2"/>
<keyword evidence="5" id="KW-1185">Reference proteome</keyword>
<dbReference type="STRING" id="1004.SAMN05661012_01615"/>
<dbReference type="Proteomes" id="UP001326715">
    <property type="component" value="Chromosome"/>
</dbReference>
<reference evidence="3 5" key="2">
    <citation type="submission" date="2023-11" db="EMBL/GenBank/DDBJ databases">
        <title>MicrobeMod: A computational toolkit for identifying prokaryotic methylation and restriction-modification with nanopore sequencing.</title>
        <authorList>
            <person name="Crits-Christoph A."/>
            <person name="Kang S.C."/>
            <person name="Lee H."/>
            <person name="Ostrov N."/>
        </authorList>
    </citation>
    <scope>NUCLEOTIDE SEQUENCE [LARGE SCALE GENOMIC DNA]</scope>
    <source>
        <strain evidence="3 5">ATCC 23090</strain>
    </source>
</reference>
<dbReference type="AlphaFoldDB" id="A0A1K1NYV9"/>
<dbReference type="EMBL" id="FPIZ01000004">
    <property type="protein sequence ID" value="SFW40508.1"/>
    <property type="molecule type" value="Genomic_DNA"/>
</dbReference>
<organism evidence="2 4">
    <name type="scientific">Chitinophaga sancti</name>
    <dbReference type="NCBI Taxonomy" id="1004"/>
    <lineage>
        <taxon>Bacteria</taxon>
        <taxon>Pseudomonadati</taxon>
        <taxon>Bacteroidota</taxon>
        <taxon>Chitinophagia</taxon>
        <taxon>Chitinophagales</taxon>
        <taxon>Chitinophagaceae</taxon>
        <taxon>Chitinophaga</taxon>
    </lineage>
</organism>
<proteinExistence type="predicted"/>
<accession>A0A1K1NYV9</accession>
<dbReference type="EMBL" id="CP140154">
    <property type="protein sequence ID" value="WQG87556.1"/>
    <property type="molecule type" value="Genomic_DNA"/>
</dbReference>
<keyword evidence="1" id="KW-0812">Transmembrane</keyword>
<evidence type="ECO:0000313" key="3">
    <source>
        <dbReference type="EMBL" id="WQG87556.1"/>
    </source>
</evidence>
<evidence type="ECO:0000313" key="2">
    <source>
        <dbReference type="EMBL" id="SFW40508.1"/>
    </source>
</evidence>
<feature type="transmembrane region" description="Helical" evidence="1">
    <location>
        <begin position="145"/>
        <end position="162"/>
    </location>
</feature>
<sequence length="223" mass="25635">MESDELIDIDIADLNDMLSKIETSFHIKFTETDNKHVKTFGELCDVIVNKIEGNHVNDCTTQQAFYKVRKAIIATQHWEKNAVKPDTKLAKVFPRKHRRKLVKKFETALGYKTHLLEPKMWLSTFQILATLASMVTIFFSPLYGFTGLALCISSGWITIKLSKELNLVSVQQLVERVTREHYMTIRRNPCTVNRAEIIPQLKELFKADLSLDDHAVRADAPLF</sequence>